<reference evidence="8" key="2">
    <citation type="submission" date="2021-04" db="EMBL/GenBank/DDBJ databases">
        <authorList>
            <person name="Gilroy R."/>
        </authorList>
    </citation>
    <scope>NUCLEOTIDE SEQUENCE</scope>
    <source>
        <strain evidence="8">CHK178-16964</strain>
    </source>
</reference>
<reference evidence="8" key="1">
    <citation type="journal article" date="2021" name="PeerJ">
        <title>Extensive microbial diversity within the chicken gut microbiome revealed by metagenomics and culture.</title>
        <authorList>
            <person name="Gilroy R."/>
            <person name="Ravi A."/>
            <person name="Getino M."/>
            <person name="Pursley I."/>
            <person name="Horton D.L."/>
            <person name="Alikhan N.F."/>
            <person name="Baker D."/>
            <person name="Gharbi K."/>
            <person name="Hall N."/>
            <person name="Watson M."/>
            <person name="Adriaenssens E.M."/>
            <person name="Foster-Nyarko E."/>
            <person name="Jarju S."/>
            <person name="Secka A."/>
            <person name="Antonio M."/>
            <person name="Oren A."/>
            <person name="Chaudhuri R.R."/>
            <person name="La Ragione R."/>
            <person name="Hildebrand F."/>
            <person name="Pallen M.J."/>
        </authorList>
    </citation>
    <scope>NUCLEOTIDE SEQUENCE</scope>
    <source>
        <strain evidence="8">CHK178-16964</strain>
    </source>
</reference>
<comment type="similarity">
    <text evidence="1">Belongs to the sigma-70 factor family. ECF subfamily.</text>
</comment>
<dbReference type="PANTHER" id="PTHR43133">
    <property type="entry name" value="RNA POLYMERASE ECF-TYPE SIGMA FACTO"/>
    <property type="match status" value="1"/>
</dbReference>
<dbReference type="Pfam" id="PF08281">
    <property type="entry name" value="Sigma70_r4_2"/>
    <property type="match status" value="1"/>
</dbReference>
<dbReference type="PANTHER" id="PTHR43133:SF8">
    <property type="entry name" value="RNA POLYMERASE SIGMA FACTOR HI_1459-RELATED"/>
    <property type="match status" value="1"/>
</dbReference>
<evidence type="ECO:0000259" key="7">
    <source>
        <dbReference type="Pfam" id="PF08281"/>
    </source>
</evidence>
<dbReference type="InterPro" id="IPR013249">
    <property type="entry name" value="RNA_pol_sigma70_r4_t2"/>
</dbReference>
<evidence type="ECO:0000256" key="2">
    <source>
        <dbReference type="ARBA" id="ARBA00023015"/>
    </source>
</evidence>
<evidence type="ECO:0000256" key="1">
    <source>
        <dbReference type="ARBA" id="ARBA00010641"/>
    </source>
</evidence>
<evidence type="ECO:0000313" key="9">
    <source>
        <dbReference type="Proteomes" id="UP000823900"/>
    </source>
</evidence>
<feature type="domain" description="RNA polymerase sigma factor 70 region 4 type 2" evidence="7">
    <location>
        <begin position="120"/>
        <end position="172"/>
    </location>
</feature>
<gene>
    <name evidence="8" type="ORF">IAA07_09990</name>
</gene>
<dbReference type="InterPro" id="IPR013324">
    <property type="entry name" value="RNA_pol_sigma_r3/r4-like"/>
</dbReference>
<keyword evidence="3" id="KW-0731">Sigma factor</keyword>
<dbReference type="CDD" id="cd06171">
    <property type="entry name" value="Sigma70_r4"/>
    <property type="match status" value="1"/>
</dbReference>
<dbReference type="Gene3D" id="1.10.1740.10">
    <property type="match status" value="1"/>
</dbReference>
<dbReference type="Gene3D" id="1.10.10.10">
    <property type="entry name" value="Winged helix-like DNA-binding domain superfamily/Winged helix DNA-binding domain"/>
    <property type="match status" value="1"/>
</dbReference>
<dbReference type="SUPFAM" id="SSF88659">
    <property type="entry name" value="Sigma3 and sigma4 domains of RNA polymerase sigma factors"/>
    <property type="match status" value="1"/>
</dbReference>
<dbReference type="GO" id="GO:0006352">
    <property type="term" value="P:DNA-templated transcription initiation"/>
    <property type="evidence" value="ECO:0007669"/>
    <property type="project" value="InterPro"/>
</dbReference>
<keyword evidence="5" id="KW-0804">Transcription</keyword>
<dbReference type="Pfam" id="PF04542">
    <property type="entry name" value="Sigma70_r2"/>
    <property type="match status" value="1"/>
</dbReference>
<proteinExistence type="inferred from homology"/>
<dbReference type="InterPro" id="IPR036388">
    <property type="entry name" value="WH-like_DNA-bd_sf"/>
</dbReference>
<dbReference type="AlphaFoldDB" id="A0A9D2KN06"/>
<evidence type="ECO:0000256" key="3">
    <source>
        <dbReference type="ARBA" id="ARBA00023082"/>
    </source>
</evidence>
<name>A0A9D2KN06_9FIRM</name>
<accession>A0A9D2KN06</accession>
<evidence type="ECO:0000256" key="4">
    <source>
        <dbReference type="ARBA" id="ARBA00023125"/>
    </source>
</evidence>
<evidence type="ECO:0000313" key="8">
    <source>
        <dbReference type="EMBL" id="HJA71887.1"/>
    </source>
</evidence>
<evidence type="ECO:0000259" key="6">
    <source>
        <dbReference type="Pfam" id="PF04542"/>
    </source>
</evidence>
<protein>
    <submittedName>
        <fullName evidence="8">RNA polymerase sigma factor</fullName>
    </submittedName>
</protein>
<dbReference type="Proteomes" id="UP000823900">
    <property type="component" value="Unassembled WGS sequence"/>
</dbReference>
<feature type="domain" description="RNA polymerase sigma-70 region 2" evidence="6">
    <location>
        <begin position="23"/>
        <end position="90"/>
    </location>
</feature>
<dbReference type="InterPro" id="IPR013325">
    <property type="entry name" value="RNA_pol_sigma_r2"/>
</dbReference>
<keyword evidence="4" id="KW-0238">DNA-binding</keyword>
<organism evidence="8 9">
    <name type="scientific">Candidatus Lachnoclostridium stercoravium</name>
    <dbReference type="NCBI Taxonomy" id="2838633"/>
    <lineage>
        <taxon>Bacteria</taxon>
        <taxon>Bacillati</taxon>
        <taxon>Bacillota</taxon>
        <taxon>Clostridia</taxon>
        <taxon>Lachnospirales</taxon>
        <taxon>Lachnospiraceae</taxon>
    </lineage>
</organism>
<comment type="caution">
    <text evidence="8">The sequence shown here is derived from an EMBL/GenBank/DDBJ whole genome shotgun (WGS) entry which is preliminary data.</text>
</comment>
<dbReference type="InterPro" id="IPR039425">
    <property type="entry name" value="RNA_pol_sigma-70-like"/>
</dbReference>
<dbReference type="NCBIfam" id="TIGR02937">
    <property type="entry name" value="sigma70-ECF"/>
    <property type="match status" value="1"/>
</dbReference>
<dbReference type="GO" id="GO:0003677">
    <property type="term" value="F:DNA binding"/>
    <property type="evidence" value="ECO:0007669"/>
    <property type="project" value="UniProtKB-KW"/>
</dbReference>
<dbReference type="InterPro" id="IPR014284">
    <property type="entry name" value="RNA_pol_sigma-70_dom"/>
</dbReference>
<evidence type="ECO:0000256" key="5">
    <source>
        <dbReference type="ARBA" id="ARBA00023163"/>
    </source>
</evidence>
<sequence>MDGTEIEIIRSMRRGEEDAFAWLFHKYQAKAFRAAWLITGNTADSEDIVQETFLKCYMERGRLKEERAFESWLFQILTRTAWRHMKKNRREQPSDQVLKIGEKTVQGNPLDEALERELREDLLAEVRDLDVKQRTVIVLYYFNQFSTKEISRIMGCMEGTVKSRLYTARKNLKERLERSGQEGRYEERTV</sequence>
<dbReference type="GO" id="GO:0016987">
    <property type="term" value="F:sigma factor activity"/>
    <property type="evidence" value="ECO:0007669"/>
    <property type="project" value="UniProtKB-KW"/>
</dbReference>
<dbReference type="EMBL" id="DWZA01000088">
    <property type="protein sequence ID" value="HJA71887.1"/>
    <property type="molecule type" value="Genomic_DNA"/>
</dbReference>
<keyword evidence="2" id="KW-0805">Transcription regulation</keyword>
<dbReference type="InterPro" id="IPR007627">
    <property type="entry name" value="RNA_pol_sigma70_r2"/>
</dbReference>
<dbReference type="SUPFAM" id="SSF88946">
    <property type="entry name" value="Sigma2 domain of RNA polymerase sigma factors"/>
    <property type="match status" value="1"/>
</dbReference>